<dbReference type="KEGG" id="nano:G5V58_11575"/>
<dbReference type="InterPro" id="IPR029062">
    <property type="entry name" value="Class_I_gatase-like"/>
</dbReference>
<dbReference type="Pfam" id="PF01965">
    <property type="entry name" value="DJ-1_PfpI"/>
    <property type="match status" value="1"/>
</dbReference>
<evidence type="ECO:0000313" key="3">
    <source>
        <dbReference type="Proteomes" id="UP000502996"/>
    </source>
</evidence>
<dbReference type="AlphaFoldDB" id="A0A6G6WDN3"/>
<protein>
    <submittedName>
        <fullName evidence="2">DJ-1/PfpI family protein</fullName>
    </submittedName>
</protein>
<name>A0A6G6WDN3_9ACTN</name>
<dbReference type="GO" id="GO:0006355">
    <property type="term" value="P:regulation of DNA-templated transcription"/>
    <property type="evidence" value="ECO:0007669"/>
    <property type="project" value="TreeGrafter"/>
</dbReference>
<evidence type="ECO:0000313" key="2">
    <source>
        <dbReference type="EMBL" id="QIG43316.1"/>
    </source>
</evidence>
<dbReference type="CDD" id="cd03139">
    <property type="entry name" value="GATase1_PfpI_2"/>
    <property type="match status" value="1"/>
</dbReference>
<proteinExistence type="predicted"/>
<feature type="domain" description="DJ-1/PfpI" evidence="1">
    <location>
        <begin position="1"/>
        <end position="164"/>
    </location>
</feature>
<sequence length="215" mass="22291">MRAAFVLYPGFTALDLVGPFEVLTFVPGVTTLLVSEHGGPVTSEAPQLALADSLPLDEVPAPDLVLVPGGPGQADQMDDGPLHAWLRAADRSATWMTSVCTGSLILAAAGLLEGRRATTHWLAADQLARYGATHSDERVVVDGKYVTGAGVSAGIDLALRLTEQIAGPDAAQLRQLSIEYAPEPPYAAGSPHTAPPHVVQTLLDRKDASLSGGAA</sequence>
<dbReference type="InterPro" id="IPR052158">
    <property type="entry name" value="INH-QAR"/>
</dbReference>
<keyword evidence="3" id="KW-1185">Reference proteome</keyword>
<dbReference type="SUPFAM" id="SSF52317">
    <property type="entry name" value="Class I glutamine amidotransferase-like"/>
    <property type="match status" value="1"/>
</dbReference>
<gene>
    <name evidence="2" type="ORF">G5V58_11575</name>
</gene>
<organism evidence="2 3">
    <name type="scientific">Nocardioides anomalus</name>
    <dbReference type="NCBI Taxonomy" id="2712223"/>
    <lineage>
        <taxon>Bacteria</taxon>
        <taxon>Bacillati</taxon>
        <taxon>Actinomycetota</taxon>
        <taxon>Actinomycetes</taxon>
        <taxon>Propionibacteriales</taxon>
        <taxon>Nocardioidaceae</taxon>
        <taxon>Nocardioides</taxon>
    </lineage>
</organism>
<accession>A0A6G6WDN3</accession>
<dbReference type="EMBL" id="CP049257">
    <property type="protein sequence ID" value="QIG43316.1"/>
    <property type="molecule type" value="Genomic_DNA"/>
</dbReference>
<dbReference type="Gene3D" id="3.40.50.880">
    <property type="match status" value="1"/>
</dbReference>
<dbReference type="PANTHER" id="PTHR43130:SF2">
    <property type="entry name" value="DJ-1_PFPI DOMAIN-CONTAINING PROTEIN"/>
    <property type="match status" value="1"/>
</dbReference>
<dbReference type="InterPro" id="IPR002818">
    <property type="entry name" value="DJ-1/PfpI"/>
</dbReference>
<reference evidence="2 3" key="1">
    <citation type="submission" date="2020-02" db="EMBL/GenBank/DDBJ databases">
        <title>Full genome sequence of Nocardioides sp. R-3366.</title>
        <authorList>
            <person name="Im W.-T."/>
        </authorList>
    </citation>
    <scope>NUCLEOTIDE SEQUENCE [LARGE SCALE GENOMIC DNA]</scope>
    <source>
        <strain evidence="2 3">R-3366</strain>
    </source>
</reference>
<dbReference type="Proteomes" id="UP000502996">
    <property type="component" value="Chromosome"/>
</dbReference>
<evidence type="ECO:0000259" key="1">
    <source>
        <dbReference type="Pfam" id="PF01965"/>
    </source>
</evidence>
<dbReference type="RefSeq" id="WP_165232587.1">
    <property type="nucleotide sequence ID" value="NZ_CP049257.1"/>
</dbReference>
<dbReference type="PANTHER" id="PTHR43130">
    <property type="entry name" value="ARAC-FAMILY TRANSCRIPTIONAL REGULATOR"/>
    <property type="match status" value="1"/>
</dbReference>